<evidence type="ECO:0000256" key="1">
    <source>
        <dbReference type="SAM" id="MobiDB-lite"/>
    </source>
</evidence>
<proteinExistence type="predicted"/>
<protein>
    <submittedName>
        <fullName evidence="2">(northern house mosquito) hypothetical protein</fullName>
    </submittedName>
</protein>
<dbReference type="EMBL" id="HBUE01054147">
    <property type="protein sequence ID" value="CAG6465756.1"/>
    <property type="molecule type" value="Transcribed_RNA"/>
</dbReference>
<name>A0A8D8IYT7_CULPI</name>
<dbReference type="AlphaFoldDB" id="A0A8D8IYT7"/>
<accession>A0A8D8IYT7</accession>
<feature type="compositionally biased region" description="Polar residues" evidence="1">
    <location>
        <begin position="1"/>
        <end position="13"/>
    </location>
</feature>
<feature type="region of interest" description="Disordered" evidence="1">
    <location>
        <begin position="1"/>
        <end position="43"/>
    </location>
</feature>
<organism evidence="2">
    <name type="scientific">Culex pipiens</name>
    <name type="common">House mosquito</name>
    <dbReference type="NCBI Taxonomy" id="7175"/>
    <lineage>
        <taxon>Eukaryota</taxon>
        <taxon>Metazoa</taxon>
        <taxon>Ecdysozoa</taxon>
        <taxon>Arthropoda</taxon>
        <taxon>Hexapoda</taxon>
        <taxon>Insecta</taxon>
        <taxon>Pterygota</taxon>
        <taxon>Neoptera</taxon>
        <taxon>Endopterygota</taxon>
        <taxon>Diptera</taxon>
        <taxon>Nematocera</taxon>
        <taxon>Culicoidea</taxon>
        <taxon>Culicidae</taxon>
        <taxon>Culicinae</taxon>
        <taxon>Culicini</taxon>
        <taxon>Culex</taxon>
        <taxon>Culex</taxon>
    </lineage>
</organism>
<dbReference type="EMBL" id="HBUE01269529">
    <property type="protein sequence ID" value="CAG6563235.1"/>
    <property type="molecule type" value="Transcribed_RNA"/>
</dbReference>
<sequence>MAPQPETNLSPKPQRTILPAGPGRGEEARRTQPRIRALPETSRPARLQTDRVHLRQGTKAHQRQRGSFLHRKIRTANHRSAAAVAATCLLAKFLPRHVDGPAGPAVPTHGSDDDDDGDYVEWCSAGQCGGHGVDTGEW</sequence>
<reference evidence="2" key="1">
    <citation type="submission" date="2021-05" db="EMBL/GenBank/DDBJ databases">
        <authorList>
            <person name="Alioto T."/>
            <person name="Alioto T."/>
            <person name="Gomez Garrido J."/>
        </authorList>
    </citation>
    <scope>NUCLEOTIDE SEQUENCE</scope>
</reference>
<evidence type="ECO:0000313" key="2">
    <source>
        <dbReference type="EMBL" id="CAG6563235.1"/>
    </source>
</evidence>
<dbReference type="EMBL" id="HBUE01164266">
    <property type="protein sequence ID" value="CAG6511800.1"/>
    <property type="molecule type" value="Transcribed_RNA"/>
</dbReference>